<dbReference type="PANTHER" id="PTHR37066:SF1">
    <property type="entry name" value="LNS2_PITP DOMAIN-CONTAINING PROTEIN"/>
    <property type="match status" value="1"/>
</dbReference>
<keyword evidence="2" id="KW-1185">Reference proteome</keyword>
<dbReference type="PANTHER" id="PTHR37066">
    <property type="entry name" value="HELICASE-ASSOCIATED"/>
    <property type="match status" value="1"/>
</dbReference>
<reference evidence="1" key="2">
    <citation type="journal article" date="2023" name="Microbiol Resour">
        <title>Decontamination and Annotation of the Draft Genome Sequence of the Oomycete Lagenidium giganteum ARSEF 373.</title>
        <authorList>
            <person name="Morgan W.R."/>
            <person name="Tartar A."/>
        </authorList>
    </citation>
    <scope>NUCLEOTIDE SEQUENCE</scope>
    <source>
        <strain evidence="1">ARSEF 373</strain>
    </source>
</reference>
<evidence type="ECO:0000313" key="1">
    <source>
        <dbReference type="EMBL" id="DBA01757.1"/>
    </source>
</evidence>
<reference evidence="1" key="1">
    <citation type="submission" date="2022-11" db="EMBL/GenBank/DDBJ databases">
        <authorList>
            <person name="Morgan W.R."/>
            <person name="Tartar A."/>
        </authorList>
    </citation>
    <scope>NUCLEOTIDE SEQUENCE</scope>
    <source>
        <strain evidence="1">ARSEF 373</strain>
    </source>
</reference>
<comment type="caution">
    <text evidence="1">The sequence shown here is derived from an EMBL/GenBank/DDBJ whole genome shotgun (WGS) entry which is preliminary data.</text>
</comment>
<proteinExistence type="predicted"/>
<dbReference type="EMBL" id="DAKRPA010000042">
    <property type="protein sequence ID" value="DBA01757.1"/>
    <property type="molecule type" value="Genomic_DNA"/>
</dbReference>
<protein>
    <recommendedName>
        <fullName evidence="3">Helicase-associated domain-containing protein</fullName>
    </recommendedName>
</protein>
<organism evidence="1 2">
    <name type="scientific">Lagenidium giganteum</name>
    <dbReference type="NCBI Taxonomy" id="4803"/>
    <lineage>
        <taxon>Eukaryota</taxon>
        <taxon>Sar</taxon>
        <taxon>Stramenopiles</taxon>
        <taxon>Oomycota</taxon>
        <taxon>Peronosporomycetes</taxon>
        <taxon>Pythiales</taxon>
        <taxon>Pythiaceae</taxon>
    </lineage>
</organism>
<sequence>MLSRLLRTARHVRPQGAFSTTVRTRVTRKRAQSQAALSKSERDWKERVLPALQTFRQVKKHCIVDQRFVVPEEEPWPIETYGLRLGTIVHNIRSGQYAAHVRRDYDRLVEIEFAWNAFEARWKEMVMPSLEVFVEVYQRSRVPANFVVPSEHPWPEKAWNMNLGYVLRDIRSKGCYSDQVKADEERLSELGVLQYMYKTKDPAE</sequence>
<name>A0AAV2Z7Z0_9STRA</name>
<evidence type="ECO:0008006" key="3">
    <source>
        <dbReference type="Google" id="ProtNLM"/>
    </source>
</evidence>
<evidence type="ECO:0000313" key="2">
    <source>
        <dbReference type="Proteomes" id="UP001146120"/>
    </source>
</evidence>
<dbReference type="Proteomes" id="UP001146120">
    <property type="component" value="Unassembled WGS sequence"/>
</dbReference>
<accession>A0AAV2Z7Z0</accession>
<gene>
    <name evidence="1" type="ORF">N0F65_010167</name>
</gene>
<dbReference type="AlphaFoldDB" id="A0AAV2Z7Z0"/>